<accession>A0ABU7KMD6</accession>
<dbReference type="RefSeq" id="WP_330157673.1">
    <property type="nucleotide sequence ID" value="NZ_JAUUCC010000015.1"/>
</dbReference>
<feature type="region of interest" description="Disordered" evidence="1">
    <location>
        <begin position="54"/>
        <end position="73"/>
    </location>
</feature>
<keyword evidence="2" id="KW-0812">Transmembrane</keyword>
<gene>
    <name evidence="3" type="ORF">Q8A49_08085</name>
</gene>
<evidence type="ECO:0000313" key="3">
    <source>
        <dbReference type="EMBL" id="MEE2050454.1"/>
    </source>
</evidence>
<protein>
    <submittedName>
        <fullName evidence="3">Uncharacterized protein</fullName>
    </submittedName>
</protein>
<feature type="region of interest" description="Disordered" evidence="1">
    <location>
        <begin position="120"/>
        <end position="148"/>
    </location>
</feature>
<keyword evidence="2" id="KW-1133">Transmembrane helix</keyword>
<reference evidence="3 4" key="1">
    <citation type="submission" date="2023-07" db="EMBL/GenBank/DDBJ databases">
        <authorList>
            <person name="Girao M."/>
            <person name="Carvalho M.F."/>
        </authorList>
    </citation>
    <scope>NUCLEOTIDE SEQUENCE [LARGE SCALE GENOMIC DNA]</scope>
    <source>
        <strain evidence="3 4">66/93</strain>
    </source>
</reference>
<evidence type="ECO:0000256" key="1">
    <source>
        <dbReference type="SAM" id="MobiDB-lite"/>
    </source>
</evidence>
<evidence type="ECO:0000313" key="4">
    <source>
        <dbReference type="Proteomes" id="UP001348641"/>
    </source>
</evidence>
<proteinExistence type="predicted"/>
<keyword evidence="2" id="KW-0472">Membrane</keyword>
<comment type="caution">
    <text evidence="3">The sequence shown here is derived from an EMBL/GenBank/DDBJ whole genome shotgun (WGS) entry which is preliminary data.</text>
</comment>
<dbReference type="Proteomes" id="UP001348641">
    <property type="component" value="Unassembled WGS sequence"/>
</dbReference>
<name>A0ABU7KMD6_9ACTN</name>
<evidence type="ECO:0000256" key="2">
    <source>
        <dbReference type="SAM" id="Phobius"/>
    </source>
</evidence>
<sequence length="167" mass="17772">MPGRIWVIAAALIAMALTYVLVPRKALKARTAIAQAPHRPALSAGLPRRVLREGAPELPGLPGKRTQMSSAVLNSQRWGSGYHQEHPGSLPDGDCLWPDPDEIAGTLVRPYLPSIAEQSVPRIPRPRGPVGDPRVEPCGRGGTDDPEGLSELAAVVRIYLDKVGGAS</sequence>
<feature type="transmembrane region" description="Helical" evidence="2">
    <location>
        <begin position="6"/>
        <end position="22"/>
    </location>
</feature>
<organism evidence="3 4">
    <name type="scientific">Nocardiopsis tropica</name>
    <dbReference type="NCBI Taxonomy" id="109330"/>
    <lineage>
        <taxon>Bacteria</taxon>
        <taxon>Bacillati</taxon>
        <taxon>Actinomycetota</taxon>
        <taxon>Actinomycetes</taxon>
        <taxon>Streptosporangiales</taxon>
        <taxon>Nocardiopsidaceae</taxon>
        <taxon>Nocardiopsis</taxon>
    </lineage>
</organism>
<dbReference type="EMBL" id="JAUUCC010000015">
    <property type="protein sequence ID" value="MEE2050454.1"/>
    <property type="molecule type" value="Genomic_DNA"/>
</dbReference>